<keyword evidence="2" id="KW-0732">Signal</keyword>
<evidence type="ECO:0000313" key="4">
    <source>
        <dbReference type="Proteomes" id="UP000607653"/>
    </source>
</evidence>
<keyword evidence="1" id="KW-0472">Membrane</keyword>
<organism evidence="3 4">
    <name type="scientific">Nelumbo nucifera</name>
    <name type="common">Sacred lotus</name>
    <dbReference type="NCBI Taxonomy" id="4432"/>
    <lineage>
        <taxon>Eukaryota</taxon>
        <taxon>Viridiplantae</taxon>
        <taxon>Streptophyta</taxon>
        <taxon>Embryophyta</taxon>
        <taxon>Tracheophyta</taxon>
        <taxon>Spermatophyta</taxon>
        <taxon>Magnoliopsida</taxon>
        <taxon>Proteales</taxon>
        <taxon>Nelumbonaceae</taxon>
        <taxon>Nelumbo</taxon>
    </lineage>
</organism>
<evidence type="ECO:0000313" key="3">
    <source>
        <dbReference type="EMBL" id="DAD29809.1"/>
    </source>
</evidence>
<feature type="transmembrane region" description="Helical" evidence="1">
    <location>
        <begin position="44"/>
        <end position="66"/>
    </location>
</feature>
<dbReference type="EMBL" id="DUZY01000002">
    <property type="protein sequence ID" value="DAD29809.1"/>
    <property type="molecule type" value="Genomic_DNA"/>
</dbReference>
<reference evidence="3 4" key="1">
    <citation type="journal article" date="2020" name="Mol. Biol. Evol.">
        <title>Distinct Expression and Methylation Patterns for Genes with Different Fates following a Single Whole-Genome Duplication in Flowering Plants.</title>
        <authorList>
            <person name="Shi T."/>
            <person name="Rahmani R.S."/>
            <person name="Gugger P.F."/>
            <person name="Wang M."/>
            <person name="Li H."/>
            <person name="Zhang Y."/>
            <person name="Li Z."/>
            <person name="Wang Q."/>
            <person name="Van de Peer Y."/>
            <person name="Marchal K."/>
            <person name="Chen J."/>
        </authorList>
    </citation>
    <scope>NUCLEOTIDE SEQUENCE [LARGE SCALE GENOMIC DNA]</scope>
    <source>
        <tissue evidence="3">Leaf</tissue>
    </source>
</reference>
<dbReference type="AlphaFoldDB" id="A0A822YEY7"/>
<protein>
    <submittedName>
        <fullName evidence="3">Uncharacterized protein</fullName>
    </submittedName>
</protein>
<dbReference type="PANTHER" id="PTHR33659:SF11">
    <property type="entry name" value="TRANSMEMBRANE PROTEIN"/>
    <property type="match status" value="1"/>
</dbReference>
<dbReference type="Proteomes" id="UP000607653">
    <property type="component" value="Unassembled WGS sequence"/>
</dbReference>
<keyword evidence="4" id="KW-1185">Reference proteome</keyword>
<comment type="caution">
    <text evidence="3">The sequence shown here is derived from an EMBL/GenBank/DDBJ whole genome shotgun (WGS) entry which is preliminary data.</text>
</comment>
<keyword evidence="1" id="KW-0812">Transmembrane</keyword>
<name>A0A822YEY7_NELNU</name>
<accession>A0A822YEY7</accession>
<sequence length="68" mass="6553">MAQVSISRAAAFVVVLVVAVFSAAAVTAQDGDLAPSPAMATGAGLALPVSGAIICSSLLLSLAALLNQ</sequence>
<keyword evidence="1" id="KW-1133">Transmembrane helix</keyword>
<feature type="chain" id="PRO_5032740121" evidence="2">
    <location>
        <begin position="29"/>
        <end position="68"/>
    </location>
</feature>
<evidence type="ECO:0000256" key="1">
    <source>
        <dbReference type="SAM" id="Phobius"/>
    </source>
</evidence>
<dbReference type="PANTHER" id="PTHR33659">
    <property type="entry name" value="PROTEIN, PUTATIVE-RELATED-RELATED"/>
    <property type="match status" value="1"/>
</dbReference>
<feature type="signal peptide" evidence="2">
    <location>
        <begin position="1"/>
        <end position="28"/>
    </location>
</feature>
<evidence type="ECO:0000256" key="2">
    <source>
        <dbReference type="SAM" id="SignalP"/>
    </source>
</evidence>
<proteinExistence type="predicted"/>
<gene>
    <name evidence="3" type="ORF">HUJ06_031277</name>
</gene>